<evidence type="ECO:0000313" key="3">
    <source>
        <dbReference type="Proteomes" id="UP000199036"/>
    </source>
</evidence>
<dbReference type="Proteomes" id="UP000199036">
    <property type="component" value="Unassembled WGS sequence"/>
</dbReference>
<keyword evidence="1" id="KW-0812">Transmembrane</keyword>
<accession>A0A1I4YT92</accession>
<dbReference type="AlphaFoldDB" id="A0A1I4YT92"/>
<keyword evidence="1" id="KW-0472">Membrane</keyword>
<name>A0A1I4YT92_9FLAO</name>
<evidence type="ECO:0008006" key="4">
    <source>
        <dbReference type="Google" id="ProtNLM"/>
    </source>
</evidence>
<dbReference type="EMBL" id="FOVI01000005">
    <property type="protein sequence ID" value="SFN41244.1"/>
    <property type="molecule type" value="Genomic_DNA"/>
</dbReference>
<keyword evidence="1" id="KW-1133">Transmembrane helix</keyword>
<evidence type="ECO:0000256" key="1">
    <source>
        <dbReference type="SAM" id="Phobius"/>
    </source>
</evidence>
<feature type="transmembrane region" description="Helical" evidence="1">
    <location>
        <begin position="32"/>
        <end position="50"/>
    </location>
</feature>
<sequence length="56" mass="6497">MKKYFLFSCTILTSLLLTSCSAVETIFKAGMWWAFILIFLGIGLVLWIFSKMRNKN</sequence>
<protein>
    <recommendedName>
        <fullName evidence="4">Phosphatidate cytidylyltransferase</fullName>
    </recommendedName>
</protein>
<reference evidence="3" key="1">
    <citation type="submission" date="2016-10" db="EMBL/GenBank/DDBJ databases">
        <authorList>
            <person name="Varghese N."/>
            <person name="Submissions S."/>
        </authorList>
    </citation>
    <scope>NUCLEOTIDE SEQUENCE [LARGE SCALE GENOMIC DNA]</scope>
    <source>
        <strain evidence="3">DS-12</strain>
    </source>
</reference>
<proteinExistence type="predicted"/>
<dbReference type="PROSITE" id="PS51257">
    <property type="entry name" value="PROKAR_LIPOPROTEIN"/>
    <property type="match status" value="1"/>
</dbReference>
<gene>
    <name evidence="2" type="ORF">SAMN05421741_10541</name>
</gene>
<dbReference type="STRING" id="913024.SAMN05421741_10541"/>
<evidence type="ECO:0000313" key="2">
    <source>
        <dbReference type="EMBL" id="SFN41244.1"/>
    </source>
</evidence>
<keyword evidence="3" id="KW-1185">Reference proteome</keyword>
<organism evidence="2 3">
    <name type="scientific">Paenimyroides ummariense</name>
    <dbReference type="NCBI Taxonomy" id="913024"/>
    <lineage>
        <taxon>Bacteria</taxon>
        <taxon>Pseudomonadati</taxon>
        <taxon>Bacteroidota</taxon>
        <taxon>Flavobacteriia</taxon>
        <taxon>Flavobacteriales</taxon>
        <taxon>Flavobacteriaceae</taxon>
        <taxon>Paenimyroides</taxon>
    </lineage>
</organism>